<dbReference type="Pfam" id="PF07690">
    <property type="entry name" value="MFS_1"/>
    <property type="match status" value="1"/>
</dbReference>
<feature type="transmembrane region" description="Helical" evidence="6">
    <location>
        <begin position="362"/>
        <end position="382"/>
    </location>
</feature>
<dbReference type="InterPro" id="IPR011701">
    <property type="entry name" value="MFS"/>
</dbReference>
<reference evidence="8 9" key="1">
    <citation type="journal article" date="2015" name="BMC Genomics">
        <title>The genome of the truffle-parasite Tolypocladium ophioglossoides and the evolution of antifungal peptaibiotics.</title>
        <authorList>
            <person name="Quandt C.A."/>
            <person name="Bushley K.E."/>
            <person name="Spatafora J.W."/>
        </authorList>
    </citation>
    <scope>NUCLEOTIDE SEQUENCE [LARGE SCALE GENOMIC DNA]</scope>
    <source>
        <strain evidence="8 9">CBS 100239</strain>
    </source>
</reference>
<evidence type="ECO:0000256" key="3">
    <source>
        <dbReference type="ARBA" id="ARBA00022692"/>
    </source>
</evidence>
<keyword evidence="4 6" id="KW-1133">Transmembrane helix</keyword>
<comment type="subcellular location">
    <subcellularLocation>
        <location evidence="1">Membrane</location>
        <topology evidence="1">Multi-pass membrane protein</topology>
    </subcellularLocation>
</comment>
<accession>A0A0L0N9J3</accession>
<keyword evidence="2" id="KW-0813">Transport</keyword>
<keyword evidence="3 6" id="KW-0812">Transmembrane</keyword>
<feature type="transmembrane region" description="Helical" evidence="6">
    <location>
        <begin position="333"/>
        <end position="355"/>
    </location>
</feature>
<evidence type="ECO:0000256" key="1">
    <source>
        <dbReference type="ARBA" id="ARBA00004141"/>
    </source>
</evidence>
<name>A0A0L0N9J3_TOLOC</name>
<evidence type="ECO:0000313" key="8">
    <source>
        <dbReference type="EMBL" id="KND90450.1"/>
    </source>
</evidence>
<organism evidence="8 9">
    <name type="scientific">Tolypocladium ophioglossoides (strain CBS 100239)</name>
    <name type="common">Snaketongue truffleclub</name>
    <name type="synonym">Elaphocordyceps ophioglossoides</name>
    <dbReference type="NCBI Taxonomy" id="1163406"/>
    <lineage>
        <taxon>Eukaryota</taxon>
        <taxon>Fungi</taxon>
        <taxon>Dikarya</taxon>
        <taxon>Ascomycota</taxon>
        <taxon>Pezizomycotina</taxon>
        <taxon>Sordariomycetes</taxon>
        <taxon>Hypocreomycetidae</taxon>
        <taxon>Hypocreales</taxon>
        <taxon>Ophiocordycipitaceae</taxon>
        <taxon>Tolypocladium</taxon>
    </lineage>
</organism>
<feature type="transmembrane region" description="Helical" evidence="6">
    <location>
        <begin position="133"/>
        <end position="155"/>
    </location>
</feature>
<feature type="transmembrane region" description="Helical" evidence="6">
    <location>
        <begin position="455"/>
        <end position="476"/>
    </location>
</feature>
<feature type="transmembrane region" description="Helical" evidence="6">
    <location>
        <begin position="224"/>
        <end position="244"/>
    </location>
</feature>
<evidence type="ECO:0000256" key="4">
    <source>
        <dbReference type="ARBA" id="ARBA00022989"/>
    </source>
</evidence>
<evidence type="ECO:0000256" key="2">
    <source>
        <dbReference type="ARBA" id="ARBA00022448"/>
    </source>
</evidence>
<evidence type="ECO:0000256" key="5">
    <source>
        <dbReference type="ARBA" id="ARBA00023136"/>
    </source>
</evidence>
<comment type="caution">
    <text evidence="8">The sequence shown here is derived from an EMBL/GenBank/DDBJ whole genome shotgun (WGS) entry which is preliminary data.</text>
</comment>
<keyword evidence="5 6" id="KW-0472">Membrane</keyword>
<evidence type="ECO:0000313" key="9">
    <source>
        <dbReference type="Proteomes" id="UP000036947"/>
    </source>
</evidence>
<dbReference type="GO" id="GO:0022857">
    <property type="term" value="F:transmembrane transporter activity"/>
    <property type="evidence" value="ECO:0007669"/>
    <property type="project" value="InterPro"/>
</dbReference>
<feature type="transmembrane region" description="Helical" evidence="6">
    <location>
        <begin position="193"/>
        <end position="212"/>
    </location>
</feature>
<dbReference type="EMBL" id="LFRF01000013">
    <property type="protein sequence ID" value="KND90450.1"/>
    <property type="molecule type" value="Genomic_DNA"/>
</dbReference>
<evidence type="ECO:0000256" key="6">
    <source>
        <dbReference type="SAM" id="Phobius"/>
    </source>
</evidence>
<dbReference type="STRING" id="1163406.A0A0L0N9J3"/>
<feature type="transmembrane region" description="Helical" evidence="6">
    <location>
        <begin position="424"/>
        <end position="443"/>
    </location>
</feature>
<evidence type="ECO:0000259" key="7">
    <source>
        <dbReference type="PROSITE" id="PS50850"/>
    </source>
</evidence>
<dbReference type="InterPro" id="IPR020846">
    <property type="entry name" value="MFS_dom"/>
</dbReference>
<feature type="transmembrane region" description="Helical" evidence="6">
    <location>
        <begin position="161"/>
        <end position="181"/>
    </location>
</feature>
<feature type="transmembrane region" description="Helical" evidence="6">
    <location>
        <begin position="394"/>
        <end position="412"/>
    </location>
</feature>
<protein>
    <submittedName>
        <fullName evidence="8">Putative transporter</fullName>
    </submittedName>
</protein>
<dbReference type="PANTHER" id="PTHR43791:SF70">
    <property type="entry name" value="MAJOR FACILITATOR SUPERFAMILY (MFS) PROFILE DOMAIN-CONTAINING PROTEIN"/>
    <property type="match status" value="1"/>
</dbReference>
<dbReference type="Proteomes" id="UP000036947">
    <property type="component" value="Unassembled WGS sequence"/>
</dbReference>
<proteinExistence type="predicted"/>
<dbReference type="Gene3D" id="1.20.1250.20">
    <property type="entry name" value="MFS general substrate transporter like domains"/>
    <property type="match status" value="1"/>
</dbReference>
<dbReference type="SUPFAM" id="SSF103473">
    <property type="entry name" value="MFS general substrate transporter"/>
    <property type="match status" value="1"/>
</dbReference>
<dbReference type="AlphaFoldDB" id="A0A0L0N9J3"/>
<dbReference type="PROSITE" id="PS50850">
    <property type="entry name" value="MFS"/>
    <property type="match status" value="1"/>
</dbReference>
<sequence length="517" mass="58106">MEPGDHDEAKDCIAVDQVEAAVDLTNASTAVNDGNMKLPSQSEQIVYTDEEAKRVKRKLDFVLLPLLCGCYVISFLDKTLVNYSSIFGLKEALQLRGSDYSWLGSIFYIGYMIGSMVWAKLVQRWPQHAGKLISGAVITWSCIVLLTPLCFNFAGIMVARFFLGLVESIIGPVFVIVTSNWWTRPEQAFRTAFWLSGTPIGNFFGGILSYGLGSIHGPIATWKIFFLFFGSLSFAFSLVLAYLMPDNQSNARWLNAREKRIAIERVRENQTVSTDDRWKWPQFWEALRDPQTIFFFVTAVLSNSGNTMASTFASQFSSQIVQGFGFTAVQTTIISTCPAAVIQLATFLIFSYIASHRNNIRLWLSVLVSVPPLIGASLLHALPDSNRSGRLAGYYLTYTHTMSFTLSTGLMASNYAGNTKKSTASGIIFAGWAAGLIAGPQFFLESQAPRYELAFRMLMGCYALMIILPVLQLLWYKYENDRRDRLIEARYDSIGPHSLDFTDKTDFEQWETFRYTM</sequence>
<dbReference type="PANTHER" id="PTHR43791">
    <property type="entry name" value="PERMEASE-RELATED"/>
    <property type="match status" value="1"/>
</dbReference>
<keyword evidence="9" id="KW-1185">Reference proteome</keyword>
<dbReference type="OrthoDB" id="6730379at2759"/>
<dbReference type="GO" id="GO:0016020">
    <property type="term" value="C:membrane"/>
    <property type="evidence" value="ECO:0007669"/>
    <property type="project" value="UniProtKB-SubCell"/>
</dbReference>
<gene>
    <name evidence="8" type="ORF">TOPH_05020</name>
</gene>
<dbReference type="InterPro" id="IPR036259">
    <property type="entry name" value="MFS_trans_sf"/>
</dbReference>
<feature type="domain" description="Major facilitator superfamily (MFS) profile" evidence="7">
    <location>
        <begin position="63"/>
        <end position="517"/>
    </location>
</feature>
<feature type="transmembrane region" description="Helical" evidence="6">
    <location>
        <begin position="100"/>
        <end position="121"/>
    </location>
</feature>